<sequence>MGFDYFQVSKAGAPFRHPRAPTSKAKRADVADPSCATGSFYTSPTLAASYDSMNPLSMTWQPSLNCLLPTPSLVDIYLYAPGQTNPRLHIWEGVPYAPGNYSAELMPRWWNSSSSINLQVMLVPTNSPPFLSPIPAGPVFTATYTATTSGALAAAADPSLTGQDTGKTVVTPPMGAVSSHHLSKGATAAAVLLPLLFVLLLVAAYLKVSRARGAAQRSAWSEKLDKRMSTISQDWKAITPGGAREAVRHSLAVSRHSFSFGATDASSDVDAPAVVMGEKPPRVSAEDLPRTSLGSGVGVGVGARRPKTHASPPDRQSRAVSFAESAHPRPSMTGTASVYSRTSRAFHTASTYGDAEGDAPPVPALPSPSRVSAYGNTGDNRGQSVYVQGGAWSSGERVEGVDGGYGAQSVSPTGRVHTINYPVYDYAGNHSTSNLSHYSNENGHGDYDSYGTDGGNGNGAYENSGDANASYFSPVTPTPNSAFPSADSAYNANTYDAFGSQETMTSPKQTAGPLTLTPDDIRRRMTRGAQAQPEWRQSVDEVFGALSSESSFLSPF</sequence>
<dbReference type="AlphaFoldDB" id="A0AAD7CCW1"/>
<evidence type="ECO:0000313" key="4">
    <source>
        <dbReference type="Proteomes" id="UP001221757"/>
    </source>
</evidence>
<evidence type="ECO:0000313" key="3">
    <source>
        <dbReference type="EMBL" id="KAJ7645013.1"/>
    </source>
</evidence>
<accession>A0AAD7CCW1</accession>
<protein>
    <submittedName>
        <fullName evidence="3">Uncharacterized protein</fullName>
    </submittedName>
</protein>
<evidence type="ECO:0000256" key="1">
    <source>
        <dbReference type="SAM" id="MobiDB-lite"/>
    </source>
</evidence>
<feature type="compositionally biased region" description="Polar residues" evidence="1">
    <location>
        <begin position="374"/>
        <end position="386"/>
    </location>
</feature>
<keyword evidence="2" id="KW-0812">Transmembrane</keyword>
<name>A0AAD7CCW1_MYCRO</name>
<feature type="region of interest" description="Disordered" evidence="1">
    <location>
        <begin position="435"/>
        <end position="462"/>
    </location>
</feature>
<dbReference type="Proteomes" id="UP001221757">
    <property type="component" value="Unassembled WGS sequence"/>
</dbReference>
<organism evidence="3 4">
    <name type="scientific">Mycena rosella</name>
    <name type="common">Pink bonnet</name>
    <name type="synonym">Agaricus rosellus</name>
    <dbReference type="NCBI Taxonomy" id="1033263"/>
    <lineage>
        <taxon>Eukaryota</taxon>
        <taxon>Fungi</taxon>
        <taxon>Dikarya</taxon>
        <taxon>Basidiomycota</taxon>
        <taxon>Agaricomycotina</taxon>
        <taxon>Agaricomycetes</taxon>
        <taxon>Agaricomycetidae</taxon>
        <taxon>Agaricales</taxon>
        <taxon>Marasmiineae</taxon>
        <taxon>Mycenaceae</taxon>
        <taxon>Mycena</taxon>
    </lineage>
</organism>
<feature type="transmembrane region" description="Helical" evidence="2">
    <location>
        <begin position="188"/>
        <end position="208"/>
    </location>
</feature>
<dbReference type="EMBL" id="JARKIE010000404">
    <property type="protein sequence ID" value="KAJ7645013.1"/>
    <property type="molecule type" value="Genomic_DNA"/>
</dbReference>
<keyword evidence="4" id="KW-1185">Reference proteome</keyword>
<keyword evidence="2" id="KW-0472">Membrane</keyword>
<keyword evidence="2" id="KW-1133">Transmembrane helix</keyword>
<gene>
    <name evidence="3" type="ORF">B0H17DRAFT_1148538</name>
</gene>
<proteinExistence type="predicted"/>
<reference evidence="3" key="1">
    <citation type="submission" date="2023-03" db="EMBL/GenBank/DDBJ databases">
        <title>Massive genome expansion in bonnet fungi (Mycena s.s.) driven by repeated elements and novel gene families across ecological guilds.</title>
        <authorList>
            <consortium name="Lawrence Berkeley National Laboratory"/>
            <person name="Harder C.B."/>
            <person name="Miyauchi S."/>
            <person name="Viragh M."/>
            <person name="Kuo A."/>
            <person name="Thoen E."/>
            <person name="Andreopoulos B."/>
            <person name="Lu D."/>
            <person name="Skrede I."/>
            <person name="Drula E."/>
            <person name="Henrissat B."/>
            <person name="Morin E."/>
            <person name="Kohler A."/>
            <person name="Barry K."/>
            <person name="LaButti K."/>
            <person name="Morin E."/>
            <person name="Salamov A."/>
            <person name="Lipzen A."/>
            <person name="Mereny Z."/>
            <person name="Hegedus B."/>
            <person name="Baldrian P."/>
            <person name="Stursova M."/>
            <person name="Weitz H."/>
            <person name="Taylor A."/>
            <person name="Grigoriev I.V."/>
            <person name="Nagy L.G."/>
            <person name="Martin F."/>
            <person name="Kauserud H."/>
        </authorList>
    </citation>
    <scope>NUCLEOTIDE SEQUENCE</scope>
    <source>
        <strain evidence="3">CBHHK067</strain>
    </source>
</reference>
<feature type="region of interest" description="Disordered" evidence="1">
    <location>
        <begin position="351"/>
        <end position="387"/>
    </location>
</feature>
<feature type="region of interest" description="Disordered" evidence="1">
    <location>
        <begin position="281"/>
        <end position="339"/>
    </location>
</feature>
<comment type="caution">
    <text evidence="3">The sequence shown here is derived from an EMBL/GenBank/DDBJ whole genome shotgun (WGS) entry which is preliminary data.</text>
</comment>
<evidence type="ECO:0000256" key="2">
    <source>
        <dbReference type="SAM" id="Phobius"/>
    </source>
</evidence>
<feature type="region of interest" description="Disordered" evidence="1">
    <location>
        <begin position="501"/>
        <end position="520"/>
    </location>
</feature>